<evidence type="ECO:0000313" key="8">
    <source>
        <dbReference type="EMBL" id="TYP79873.1"/>
    </source>
</evidence>
<evidence type="ECO:0000259" key="7">
    <source>
        <dbReference type="Pfam" id="PF17390"/>
    </source>
</evidence>
<dbReference type="InterPro" id="IPR012341">
    <property type="entry name" value="6hp_glycosidase-like_sf"/>
</dbReference>
<dbReference type="EMBL" id="VNHS01000001">
    <property type="protein sequence ID" value="TYP79873.1"/>
    <property type="molecule type" value="Genomic_DNA"/>
</dbReference>
<dbReference type="GO" id="GO:0005975">
    <property type="term" value="P:carbohydrate metabolic process"/>
    <property type="evidence" value="ECO:0007669"/>
    <property type="project" value="InterPro"/>
</dbReference>
<dbReference type="RefSeq" id="WP_148927887.1">
    <property type="nucleotide sequence ID" value="NZ_VNHS01000001.1"/>
</dbReference>
<dbReference type="AlphaFoldDB" id="A0A5S5CLP0"/>
<dbReference type="InterPro" id="IPR013783">
    <property type="entry name" value="Ig-like_fold"/>
</dbReference>
<keyword evidence="3" id="KW-0378">Hydrolase</keyword>
<dbReference type="Pfam" id="PF08531">
    <property type="entry name" value="Bac_rhamnosid_N"/>
    <property type="match status" value="1"/>
</dbReference>
<protein>
    <recommendedName>
        <fullName evidence="2">alpha-L-rhamnosidase</fullName>
        <ecNumber evidence="2">3.2.1.40</ecNumber>
    </recommendedName>
</protein>
<dbReference type="InterPro" id="IPR035398">
    <property type="entry name" value="Bac_rhamnosid_C"/>
</dbReference>
<keyword evidence="9" id="KW-1185">Reference proteome</keyword>
<feature type="domain" description="Alpha-L-rhamnosidase C-terminal" evidence="7">
    <location>
        <begin position="787"/>
        <end position="856"/>
    </location>
</feature>
<feature type="domain" description="Alpha-L-rhamnosidase six-hairpin glycosidase" evidence="6">
    <location>
        <begin position="438"/>
        <end position="781"/>
    </location>
</feature>
<dbReference type="SUPFAM" id="SSF48208">
    <property type="entry name" value="Six-hairpin glycosidases"/>
    <property type="match status" value="1"/>
</dbReference>
<dbReference type="Pfam" id="PF17389">
    <property type="entry name" value="Bac_rhamnosid6H"/>
    <property type="match status" value="1"/>
</dbReference>
<dbReference type="Gene3D" id="2.60.420.10">
    <property type="entry name" value="Maltose phosphorylase, domain 3"/>
    <property type="match status" value="1"/>
</dbReference>
<dbReference type="PIRSF" id="PIRSF010631">
    <property type="entry name" value="A-rhamnsds"/>
    <property type="match status" value="1"/>
</dbReference>
<evidence type="ECO:0000259" key="4">
    <source>
        <dbReference type="Pfam" id="PF05592"/>
    </source>
</evidence>
<dbReference type="OrthoDB" id="9761045at2"/>
<sequence length="910" mass="101785">MGTTTLQIKQIRCEYRDNPIGIGCRKPRFSWQLASDAPGTLQTAYRIQAAESPEGLAAGTYTWDTGEVQSDQSVLVEYEGNELKADRRYWYQVRVWDNYGGDSGWSDARFWEMGLLAPDDWEAAWITPDPSAIDAAAEEAFLLRREFAVGAAPKRAMLYATSLGFYELELNGRRVGDWQYTPGWTSYRHRLQVQAYDVTAQLAGGSPNVIGATLSNGWYSGDLGWGGARNHYGAVRALLLQLRIEYADGSVETVVSDANWRASTGQVRMAEIYHGETYDARLEQEGWSRPGFEDGAWSPVATIDYPKTILVMQENEPSRVTEKLKPLALLTTPAGETVLDMGQNMVGRLHMKLNLPAGTELTLTHAEVLDREGNFYVANLRKAKQQVRYVCKGGEEEYESQFSFYGFRYVKIEGWPTDVPLNEERFAGHVIHTDMEPAGSFECSHPLLNKLQSNIVWGQRGNFLDVPTDCPQRDERLGWTGDAQVFVRTAAFNYGVAPFFAKWLRDLKADQRADGGVPFVVPHILSDTSFSSAAWGDAAVICPWTIYQCYGDKRVLEEQYESMRGWVDYIRAQGDDELLWNTGFHFGDWLGLDAKEGSYVGATPTDLIATCFYAYSTGLFVKAAQVLGQEEDVRTYGALYERIAEAFLREFITPSGRLAAHTQTGHVLPLMFELVDGPVRERLARTLAKYVEDQKHHLTTGFVGTPYLCHVLTDNGYHELAVKLVQQEEYPSWLYSVNQGATTIWEHWDGLKPDGSFWSEDMNSFNHYAYGAIGDWLYRAVAGLDMEETEPGYKRILFRPRPDSGLEYAKAAYESAYGTIRSEWRIVPDGTVRYEFEIPANATAVVLLRGATAQSAEVNGLQLSQADTRIPGVQVAEEENGTLRLELGSGRYQVKAGLGSSAAQTVVSTS</sequence>
<comment type="caution">
    <text evidence="8">The sequence shown here is derived from an EMBL/GenBank/DDBJ whole genome shotgun (WGS) entry which is preliminary data.</text>
</comment>
<dbReference type="Proteomes" id="UP000323257">
    <property type="component" value="Unassembled WGS sequence"/>
</dbReference>
<dbReference type="Pfam" id="PF25788">
    <property type="entry name" value="Ig_Rha78A_N"/>
    <property type="match status" value="1"/>
</dbReference>
<evidence type="ECO:0000256" key="3">
    <source>
        <dbReference type="ARBA" id="ARBA00022801"/>
    </source>
</evidence>
<dbReference type="Gene3D" id="1.50.10.10">
    <property type="match status" value="1"/>
</dbReference>
<dbReference type="Gene3D" id="2.60.40.10">
    <property type="entry name" value="Immunoglobulins"/>
    <property type="match status" value="1"/>
</dbReference>
<evidence type="ECO:0000256" key="2">
    <source>
        <dbReference type="ARBA" id="ARBA00012652"/>
    </source>
</evidence>
<evidence type="ECO:0000313" key="9">
    <source>
        <dbReference type="Proteomes" id="UP000323257"/>
    </source>
</evidence>
<organism evidence="8 9">
    <name type="scientific">Paenibacillus methanolicus</name>
    <dbReference type="NCBI Taxonomy" id="582686"/>
    <lineage>
        <taxon>Bacteria</taxon>
        <taxon>Bacillati</taxon>
        <taxon>Bacillota</taxon>
        <taxon>Bacilli</taxon>
        <taxon>Bacillales</taxon>
        <taxon>Paenibacillaceae</taxon>
        <taxon>Paenibacillus</taxon>
    </lineage>
</organism>
<dbReference type="InterPro" id="IPR008902">
    <property type="entry name" value="Rhamnosid_concanavalin"/>
</dbReference>
<name>A0A5S5CLP0_9BACL</name>
<dbReference type="InterPro" id="IPR013737">
    <property type="entry name" value="Bac_rhamnosid_N"/>
</dbReference>
<dbReference type="PANTHER" id="PTHR33307:SF6">
    <property type="entry name" value="ALPHA-RHAMNOSIDASE (EUROFUNG)-RELATED"/>
    <property type="match status" value="1"/>
</dbReference>
<feature type="domain" description="Alpha-L-rhamnosidase concanavalin-like" evidence="4">
    <location>
        <begin position="332"/>
        <end position="432"/>
    </location>
</feature>
<dbReference type="EC" id="3.2.1.40" evidence="2"/>
<dbReference type="GO" id="GO:0030596">
    <property type="term" value="F:alpha-L-rhamnosidase activity"/>
    <property type="evidence" value="ECO:0007669"/>
    <property type="project" value="UniProtKB-EC"/>
</dbReference>
<comment type="catalytic activity">
    <reaction evidence="1">
        <text>Hydrolysis of terminal non-reducing alpha-L-rhamnose residues in alpha-L-rhamnosides.</text>
        <dbReference type="EC" id="3.2.1.40"/>
    </reaction>
</comment>
<gene>
    <name evidence="8" type="ORF">BCM02_101994</name>
</gene>
<feature type="domain" description="Bacterial alpha-L-rhamnosidase N-terminal" evidence="5">
    <location>
        <begin position="153"/>
        <end position="322"/>
    </location>
</feature>
<evidence type="ECO:0000259" key="5">
    <source>
        <dbReference type="Pfam" id="PF08531"/>
    </source>
</evidence>
<evidence type="ECO:0000259" key="6">
    <source>
        <dbReference type="Pfam" id="PF17389"/>
    </source>
</evidence>
<dbReference type="InterPro" id="IPR035396">
    <property type="entry name" value="Bac_rhamnosid6H"/>
</dbReference>
<dbReference type="Pfam" id="PF05592">
    <property type="entry name" value="Bac_rhamnosid"/>
    <property type="match status" value="1"/>
</dbReference>
<dbReference type="Pfam" id="PF17390">
    <property type="entry name" value="Bac_rhamnosid_C"/>
    <property type="match status" value="1"/>
</dbReference>
<dbReference type="InterPro" id="IPR008928">
    <property type="entry name" value="6-hairpin_glycosidase_sf"/>
</dbReference>
<proteinExistence type="predicted"/>
<evidence type="ECO:0000256" key="1">
    <source>
        <dbReference type="ARBA" id="ARBA00001445"/>
    </source>
</evidence>
<dbReference type="InterPro" id="IPR016007">
    <property type="entry name" value="Alpha_rhamnosid"/>
</dbReference>
<accession>A0A5S5CLP0</accession>
<dbReference type="Gene3D" id="2.60.120.260">
    <property type="entry name" value="Galactose-binding domain-like"/>
    <property type="match status" value="2"/>
</dbReference>
<reference evidence="8 9" key="1">
    <citation type="submission" date="2019-07" db="EMBL/GenBank/DDBJ databases">
        <title>Genomic Encyclopedia of Type Strains, Phase III (KMG-III): the genomes of soil and plant-associated and newly described type strains.</title>
        <authorList>
            <person name="Whitman W."/>
        </authorList>
    </citation>
    <scope>NUCLEOTIDE SEQUENCE [LARGE SCALE GENOMIC DNA]</scope>
    <source>
        <strain evidence="8 9">BL24</strain>
    </source>
</reference>
<dbReference type="PANTHER" id="PTHR33307">
    <property type="entry name" value="ALPHA-RHAMNOSIDASE (EUROFUNG)"/>
    <property type="match status" value="1"/>
</dbReference>